<dbReference type="GO" id="GO:0005829">
    <property type="term" value="C:cytosol"/>
    <property type="evidence" value="ECO:0007669"/>
    <property type="project" value="TreeGrafter"/>
</dbReference>
<dbReference type="InterPro" id="IPR020816">
    <property type="entry name" value="Histone-like_DNA-bd_CS"/>
</dbReference>
<evidence type="ECO:0000256" key="9">
    <source>
        <dbReference type="RuleBase" id="RU003939"/>
    </source>
</evidence>
<evidence type="ECO:0000256" key="10">
    <source>
        <dbReference type="RuleBase" id="RU004485"/>
    </source>
</evidence>
<comment type="similarity">
    <text evidence="1 8 9">Belongs to the bacterial histone-like protein family.</text>
</comment>
<proteinExistence type="inferred from homology"/>
<dbReference type="InterPro" id="IPR000119">
    <property type="entry name" value="Hist_DNA-bd"/>
</dbReference>
<evidence type="ECO:0000256" key="3">
    <source>
        <dbReference type="ARBA" id="ARBA00022845"/>
    </source>
</evidence>
<dbReference type="InterPro" id="IPR005684">
    <property type="entry name" value="IHF_alpha"/>
</dbReference>
<dbReference type="RefSeq" id="WP_006033911.1">
    <property type="nucleotide sequence ID" value="NZ_CAWQZC010000059.1"/>
</dbReference>
<dbReference type="PROSITE" id="PS00045">
    <property type="entry name" value="HISTONE_LIKE"/>
    <property type="match status" value="1"/>
</dbReference>
<keyword evidence="6 8" id="KW-0804">Transcription</keyword>
<dbReference type="GO" id="GO:0030527">
    <property type="term" value="F:structural constituent of chromatin"/>
    <property type="evidence" value="ECO:0007669"/>
    <property type="project" value="InterPro"/>
</dbReference>
<keyword evidence="14" id="KW-1185">Reference proteome</keyword>
<dbReference type="GeneID" id="61297635"/>
<dbReference type="EMBL" id="FPLJ01000084">
    <property type="protein sequence ID" value="SGY99367.1"/>
    <property type="molecule type" value="Genomic_DNA"/>
</dbReference>
<dbReference type="PRINTS" id="PR01727">
    <property type="entry name" value="DNABINDINGHU"/>
</dbReference>
<evidence type="ECO:0000256" key="1">
    <source>
        <dbReference type="ARBA" id="ARBA00010529"/>
    </source>
</evidence>
<keyword evidence="4 8" id="KW-0805">Transcription regulation</keyword>
<dbReference type="PANTHER" id="PTHR33175">
    <property type="entry name" value="DNA-BINDING PROTEIN HU"/>
    <property type="match status" value="1"/>
</dbReference>
<dbReference type="NCBIfam" id="TIGR00987">
    <property type="entry name" value="himA"/>
    <property type="match status" value="1"/>
</dbReference>
<accession>A0A090IDK2</accession>
<dbReference type="Proteomes" id="UP000183794">
    <property type="component" value="Unassembled WGS sequence"/>
</dbReference>
<keyword evidence="7 8" id="KW-0233">DNA recombination</keyword>
<dbReference type="GO" id="GO:0006310">
    <property type="term" value="P:DNA recombination"/>
    <property type="evidence" value="ECO:0007669"/>
    <property type="project" value="UniProtKB-UniRule"/>
</dbReference>
<comment type="subunit">
    <text evidence="8 10">Heterodimer of an alpha and a beta chain.</text>
</comment>
<comment type="function">
    <text evidence="8 10">This protein is one of the two subunits of integration host factor, a specific DNA-binding protein that functions in genetic recombination as well as in transcriptional and translational control.</text>
</comment>
<evidence type="ECO:0000313" key="13">
    <source>
        <dbReference type="EMBL" id="SGZ20094.1"/>
    </source>
</evidence>
<dbReference type="Gene3D" id="4.10.520.10">
    <property type="entry name" value="IHF-like DNA-binding proteins"/>
    <property type="match status" value="1"/>
</dbReference>
<dbReference type="KEGG" id="mvs:MVIS_2117"/>
<dbReference type="NCBIfam" id="NF001401">
    <property type="entry name" value="PRK00285.1"/>
    <property type="match status" value="1"/>
</dbReference>
<reference evidence="13 15" key="2">
    <citation type="submission" date="2016-11" db="EMBL/GenBank/DDBJ databases">
        <authorList>
            <person name="Jaros S."/>
            <person name="Januszkiewicz K."/>
            <person name="Wedrychowicz H."/>
        </authorList>
    </citation>
    <scope>NUCLEOTIDE SEQUENCE [LARGE SCALE GENOMIC DNA]</scope>
    <source>
        <strain evidence="13">NVI 5450</strain>
    </source>
</reference>
<evidence type="ECO:0000256" key="5">
    <source>
        <dbReference type="ARBA" id="ARBA00023125"/>
    </source>
</evidence>
<dbReference type="GO" id="GO:0009893">
    <property type="term" value="P:positive regulation of metabolic process"/>
    <property type="evidence" value="ECO:0007669"/>
    <property type="project" value="UniProtKB-ARBA"/>
</dbReference>
<sequence length="97" mass="10911">MALTKADIAETLFNDVGLSKRESKEMVEAFFEEIRLSLEVNEQVKISGFGNFDLRDKGERPGRNPKTGEDIPITARRVVTFKPGQKLKAKVETISKD</sequence>
<protein>
    <recommendedName>
        <fullName evidence="2 8">Integration host factor subunit alpha</fullName>
        <shortName evidence="8">IHF-alpha</shortName>
    </recommendedName>
</protein>
<organism evidence="13 15">
    <name type="scientific">Moritella viscosa</name>
    <dbReference type="NCBI Taxonomy" id="80854"/>
    <lineage>
        <taxon>Bacteria</taxon>
        <taxon>Pseudomonadati</taxon>
        <taxon>Pseudomonadota</taxon>
        <taxon>Gammaproteobacteria</taxon>
        <taxon>Alteromonadales</taxon>
        <taxon>Moritellaceae</taxon>
        <taxon>Moritella</taxon>
    </lineage>
</organism>
<evidence type="ECO:0000313" key="11">
    <source>
        <dbReference type="EMBL" id="SGY99367.1"/>
    </source>
</evidence>
<evidence type="ECO:0000256" key="7">
    <source>
        <dbReference type="ARBA" id="ARBA00023172"/>
    </source>
</evidence>
<name>A0A090IDK2_9GAMM</name>
<dbReference type="FunFam" id="4.10.520.10:FF:000002">
    <property type="entry name" value="Integration host factor subunit alpha"/>
    <property type="match status" value="1"/>
</dbReference>
<dbReference type="SUPFAM" id="SSF47729">
    <property type="entry name" value="IHF-like DNA-binding proteins"/>
    <property type="match status" value="1"/>
</dbReference>
<reference evidence="11 14" key="1">
    <citation type="submission" date="2016-11" db="EMBL/GenBank/DDBJ databases">
        <authorList>
            <person name="Klemetsen T."/>
        </authorList>
    </citation>
    <scope>NUCLEOTIDE SEQUENCE [LARGE SCALE GENOMIC DNA]</scope>
    <source>
        <strain evidence="11">MT 2528</strain>
    </source>
</reference>
<dbReference type="SMART" id="SM00411">
    <property type="entry name" value="BHL"/>
    <property type="match status" value="1"/>
</dbReference>
<dbReference type="GO" id="GO:0006355">
    <property type="term" value="P:regulation of DNA-templated transcription"/>
    <property type="evidence" value="ECO:0007669"/>
    <property type="project" value="UniProtKB-UniRule"/>
</dbReference>
<dbReference type="GO" id="GO:0003677">
    <property type="term" value="F:DNA binding"/>
    <property type="evidence" value="ECO:0007669"/>
    <property type="project" value="UniProtKB-UniRule"/>
</dbReference>
<evidence type="ECO:0000313" key="15">
    <source>
        <dbReference type="Proteomes" id="UP000183794"/>
    </source>
</evidence>
<dbReference type="CDD" id="cd13835">
    <property type="entry name" value="IHF_A"/>
    <property type="match status" value="1"/>
</dbReference>
<dbReference type="OrthoDB" id="9797747at2"/>
<dbReference type="Pfam" id="PF00216">
    <property type="entry name" value="Bac_DNA_binding"/>
    <property type="match status" value="1"/>
</dbReference>
<dbReference type="HOGENOM" id="CLU_105066_1_3_6"/>
<dbReference type="AlphaFoldDB" id="A0A090IDK2"/>
<evidence type="ECO:0000256" key="4">
    <source>
        <dbReference type="ARBA" id="ARBA00023015"/>
    </source>
</evidence>
<dbReference type="PANTHER" id="PTHR33175:SF2">
    <property type="entry name" value="INTEGRATION HOST FACTOR SUBUNIT ALPHA"/>
    <property type="match status" value="1"/>
</dbReference>
<keyword evidence="3 8" id="KW-0810">Translation regulation</keyword>
<evidence type="ECO:0000256" key="2">
    <source>
        <dbReference type="ARBA" id="ARBA00018329"/>
    </source>
</evidence>
<evidence type="ECO:0000256" key="8">
    <source>
        <dbReference type="HAMAP-Rule" id="MF_00380"/>
    </source>
</evidence>
<evidence type="ECO:0000313" key="12">
    <source>
        <dbReference type="EMBL" id="SGZ14127.1"/>
    </source>
</evidence>
<dbReference type="STRING" id="80854.MVIS_2117"/>
<evidence type="ECO:0000313" key="14">
    <source>
        <dbReference type="Proteomes" id="UP000182660"/>
    </source>
</evidence>
<gene>
    <name evidence="8" type="primary">ihfA</name>
    <name evidence="8" type="synonym">himA</name>
    <name evidence="11" type="ORF">MT2528_3831</name>
    <name evidence="12" type="ORF">NVI5450_4010</name>
    <name evidence="13" type="ORF">NVI5450_4837</name>
</gene>
<dbReference type="EMBL" id="FPLD01000113">
    <property type="protein sequence ID" value="SGZ14127.1"/>
    <property type="molecule type" value="Genomic_DNA"/>
</dbReference>
<dbReference type="GO" id="GO:0006417">
    <property type="term" value="P:regulation of translation"/>
    <property type="evidence" value="ECO:0007669"/>
    <property type="project" value="UniProtKB-UniRule"/>
</dbReference>
<evidence type="ECO:0000256" key="6">
    <source>
        <dbReference type="ARBA" id="ARBA00023163"/>
    </source>
</evidence>
<dbReference type="PATRIC" id="fig|80854.5.peg.2261"/>
<dbReference type="Proteomes" id="UP000182660">
    <property type="component" value="Unassembled WGS sequence"/>
</dbReference>
<dbReference type="HAMAP" id="MF_00380">
    <property type="entry name" value="IHF_alpha"/>
    <property type="match status" value="1"/>
</dbReference>
<dbReference type="EMBL" id="FPLD01000158">
    <property type="protein sequence ID" value="SGZ20094.1"/>
    <property type="molecule type" value="Genomic_DNA"/>
</dbReference>
<keyword evidence="5 8" id="KW-0238">DNA-binding</keyword>
<dbReference type="InterPro" id="IPR010992">
    <property type="entry name" value="IHF-like_DNA-bd_dom_sf"/>
</dbReference>